<reference evidence="1" key="1">
    <citation type="submission" date="2022-11" db="EMBL/GenBank/DDBJ databases">
        <title>beta-Carotene-producing bacterium, Jeongeuplla avenae sp. nov., alleviates the salt stress of Arabidopsis seedlings.</title>
        <authorList>
            <person name="Jiang L."/>
            <person name="Lee J."/>
        </authorList>
    </citation>
    <scope>NUCLEOTIDE SEQUENCE</scope>
    <source>
        <strain evidence="1">DY_R2A_6</strain>
    </source>
</reference>
<evidence type="ECO:0000313" key="2">
    <source>
        <dbReference type="Proteomes" id="UP001163223"/>
    </source>
</evidence>
<accession>A0ACD4NKI9</accession>
<sequence length="143" mass="15713">MSKDITRRTVLMGASSAALVGLTASASAMLAAVPSWMELRIEAHRETYRALERASELHGIHDEALKGSPSRFSDPELKAAWDVVCLACECNDVAFRALLSERPRNMEESELRARYLAEECEDGIDSHPDFPGLFLGSMTGREG</sequence>
<evidence type="ECO:0000313" key="1">
    <source>
        <dbReference type="EMBL" id="WAJ27400.1"/>
    </source>
</evidence>
<proteinExistence type="predicted"/>
<dbReference type="EMBL" id="CP113520">
    <property type="protein sequence ID" value="WAJ27400.1"/>
    <property type="molecule type" value="Genomic_DNA"/>
</dbReference>
<name>A0ACD4NKI9_9HYPH</name>
<dbReference type="Proteomes" id="UP001163223">
    <property type="component" value="Chromosome"/>
</dbReference>
<organism evidence="1 2">
    <name type="scientific">Antarcticirhabdus aurantiaca</name>
    <dbReference type="NCBI Taxonomy" id="2606717"/>
    <lineage>
        <taxon>Bacteria</taxon>
        <taxon>Pseudomonadati</taxon>
        <taxon>Pseudomonadota</taxon>
        <taxon>Alphaproteobacteria</taxon>
        <taxon>Hyphomicrobiales</taxon>
        <taxon>Aurantimonadaceae</taxon>
        <taxon>Antarcticirhabdus</taxon>
    </lineage>
</organism>
<gene>
    <name evidence="1" type="ORF">OXU80_21520</name>
</gene>
<protein>
    <submittedName>
        <fullName evidence="1">Uncharacterized protein</fullName>
    </submittedName>
</protein>
<keyword evidence="2" id="KW-1185">Reference proteome</keyword>